<keyword evidence="1" id="KW-1133">Transmembrane helix</keyword>
<gene>
    <name evidence="2" type="ORF">F511_13836</name>
</gene>
<accession>A0A2Z7D3S8</accession>
<dbReference type="Proteomes" id="UP000250235">
    <property type="component" value="Unassembled WGS sequence"/>
</dbReference>
<feature type="transmembrane region" description="Helical" evidence="1">
    <location>
        <begin position="206"/>
        <end position="227"/>
    </location>
</feature>
<name>A0A2Z7D3S8_9LAMI</name>
<keyword evidence="1" id="KW-0812">Transmembrane</keyword>
<dbReference type="EMBL" id="KQ989572">
    <property type="protein sequence ID" value="KZV54203.1"/>
    <property type="molecule type" value="Genomic_DNA"/>
</dbReference>
<evidence type="ECO:0000256" key="1">
    <source>
        <dbReference type="SAM" id="Phobius"/>
    </source>
</evidence>
<proteinExistence type="predicted"/>
<sequence>MASGDTTLSSPCWDPLATMRRVVNYHSSCVWQRQVELFDASGNRVWCKYERRSVQISPAFNVSDQTSPVCCAISDKRVVLQTSPAFGFAFRLLLRVLRDKHWLRSPIPFYVSRTLEHCSAVSSSTNSHHFRPPFFTFEVALDSSREAPLIDISFGGCFWLERDREAAPVIRSAVLLLCSGFNQFSGTLLVVIVAQNQDLSVCRDVLLAFLLTGAYCLAGSFVLVFPLDSSPGSSFRADLWSFAGSP</sequence>
<keyword evidence="1" id="KW-0472">Membrane</keyword>
<reference evidence="2 3" key="1">
    <citation type="journal article" date="2015" name="Proc. Natl. Acad. Sci. U.S.A.">
        <title>The resurrection genome of Boea hygrometrica: A blueprint for survival of dehydration.</title>
        <authorList>
            <person name="Xiao L."/>
            <person name="Yang G."/>
            <person name="Zhang L."/>
            <person name="Yang X."/>
            <person name="Zhao S."/>
            <person name="Ji Z."/>
            <person name="Zhou Q."/>
            <person name="Hu M."/>
            <person name="Wang Y."/>
            <person name="Chen M."/>
            <person name="Xu Y."/>
            <person name="Jin H."/>
            <person name="Xiao X."/>
            <person name="Hu G."/>
            <person name="Bao F."/>
            <person name="Hu Y."/>
            <person name="Wan P."/>
            <person name="Li L."/>
            <person name="Deng X."/>
            <person name="Kuang T."/>
            <person name="Xiang C."/>
            <person name="Zhu J.K."/>
            <person name="Oliver M.J."/>
            <person name="He Y."/>
        </authorList>
    </citation>
    <scope>NUCLEOTIDE SEQUENCE [LARGE SCALE GENOMIC DNA]</scope>
    <source>
        <strain evidence="3">cv. XS01</strain>
    </source>
</reference>
<protein>
    <submittedName>
        <fullName evidence="2">P-type ATPase (ISS)</fullName>
    </submittedName>
</protein>
<feature type="transmembrane region" description="Helical" evidence="1">
    <location>
        <begin position="173"/>
        <end position="194"/>
    </location>
</feature>
<organism evidence="2 3">
    <name type="scientific">Dorcoceras hygrometricum</name>
    <dbReference type="NCBI Taxonomy" id="472368"/>
    <lineage>
        <taxon>Eukaryota</taxon>
        <taxon>Viridiplantae</taxon>
        <taxon>Streptophyta</taxon>
        <taxon>Embryophyta</taxon>
        <taxon>Tracheophyta</taxon>
        <taxon>Spermatophyta</taxon>
        <taxon>Magnoliopsida</taxon>
        <taxon>eudicotyledons</taxon>
        <taxon>Gunneridae</taxon>
        <taxon>Pentapetalae</taxon>
        <taxon>asterids</taxon>
        <taxon>lamiids</taxon>
        <taxon>Lamiales</taxon>
        <taxon>Gesneriaceae</taxon>
        <taxon>Didymocarpoideae</taxon>
        <taxon>Trichosporeae</taxon>
        <taxon>Loxocarpinae</taxon>
        <taxon>Dorcoceras</taxon>
    </lineage>
</organism>
<evidence type="ECO:0000313" key="3">
    <source>
        <dbReference type="Proteomes" id="UP000250235"/>
    </source>
</evidence>
<dbReference type="AlphaFoldDB" id="A0A2Z7D3S8"/>
<keyword evidence="3" id="KW-1185">Reference proteome</keyword>
<evidence type="ECO:0000313" key="2">
    <source>
        <dbReference type="EMBL" id="KZV54203.1"/>
    </source>
</evidence>